<keyword evidence="1" id="KW-0051">Antiviral defense</keyword>
<sequence>MAIAAVPGYLGQDFSEASPGMRFSMYLPLWGVDRRTGEYLWETYDVTHEVRGQNRQEREVKNENKVSALKSAAVLNANDKRIMQSLLVRQQQVFASSGDADSAMVFAALAVAPFTTGLGNEHPLENGFAFLNPYGLPYLPGSGVKGVLRQAARELASGEWDDASGWSEGTITALFGLQSADGNLDHQRGALTFWDVIPQLKGDSLSVEIMTPHQKHYYQEGQNPHDSGQPVPISFLTVPPGSGFTFHVQCNRQLLETTAPELVADNRWQALLQAAFEHAFNWLGFGAKTAVGYGAMVDQKQIAREREQQQQADLQEAGIVVGSFIWKGAQVVSFNAGAGEVRVRNSDGKLAVGKCYSQLSDADKKRLKNKKPVHLDVEIEEKGNLIIITALHEPG</sequence>
<dbReference type="InterPro" id="IPR005537">
    <property type="entry name" value="RAMP_III_fam"/>
</dbReference>
<dbReference type="PANTHER" id="PTHR39965">
    <property type="entry name" value="CRISPR SYSTEM CMR SUBUNIT CMR6"/>
    <property type="match status" value="1"/>
</dbReference>
<evidence type="ECO:0000313" key="3">
    <source>
        <dbReference type="EMBL" id="SFQ82277.1"/>
    </source>
</evidence>
<organism evidence="3 4">
    <name type="scientific">Halopseudomonas formosensis</name>
    <dbReference type="NCBI Taxonomy" id="1002526"/>
    <lineage>
        <taxon>Bacteria</taxon>
        <taxon>Pseudomonadati</taxon>
        <taxon>Pseudomonadota</taxon>
        <taxon>Gammaproteobacteria</taxon>
        <taxon>Pseudomonadales</taxon>
        <taxon>Pseudomonadaceae</taxon>
        <taxon>Halopseudomonas</taxon>
    </lineage>
</organism>
<dbReference type="STRING" id="1002526.SAMN05216578_1053"/>
<name>A0A1I6BN79_9GAMM</name>
<dbReference type="PANTHER" id="PTHR39965:SF1">
    <property type="entry name" value="CRISPR SYSTEM CMR SUBUNIT CMR6"/>
    <property type="match status" value="1"/>
</dbReference>
<gene>
    <name evidence="3" type="ORF">SAMN05216578_1053</name>
</gene>
<dbReference type="GO" id="GO:0051607">
    <property type="term" value="P:defense response to virus"/>
    <property type="evidence" value="ECO:0007669"/>
    <property type="project" value="UniProtKB-KW"/>
</dbReference>
<feature type="domain" description="CRISPR type III-associated protein" evidence="2">
    <location>
        <begin position="111"/>
        <end position="296"/>
    </location>
</feature>
<dbReference type="NCBIfam" id="TIGR01898">
    <property type="entry name" value="cas_TM1791_cmr6"/>
    <property type="match status" value="1"/>
</dbReference>
<dbReference type="InterPro" id="IPR010172">
    <property type="entry name" value="CRISPR-assoc_prot_TM1791"/>
</dbReference>
<accession>A0A1I6BN79</accession>
<dbReference type="EMBL" id="FOYD01000005">
    <property type="protein sequence ID" value="SFQ82277.1"/>
    <property type="molecule type" value="Genomic_DNA"/>
</dbReference>
<dbReference type="Proteomes" id="UP000242815">
    <property type="component" value="Unassembled WGS sequence"/>
</dbReference>
<evidence type="ECO:0000259" key="2">
    <source>
        <dbReference type="Pfam" id="PF03787"/>
    </source>
</evidence>
<proteinExistence type="predicted"/>
<dbReference type="RefSeq" id="WP_177197826.1">
    <property type="nucleotide sequence ID" value="NZ_FOYD01000005.1"/>
</dbReference>
<evidence type="ECO:0000256" key="1">
    <source>
        <dbReference type="ARBA" id="ARBA00023118"/>
    </source>
</evidence>
<protein>
    <submittedName>
        <fullName evidence="3">CRISPR-associated protein Cmr6</fullName>
    </submittedName>
</protein>
<evidence type="ECO:0000313" key="4">
    <source>
        <dbReference type="Proteomes" id="UP000242815"/>
    </source>
</evidence>
<reference evidence="3 4" key="1">
    <citation type="submission" date="2016-10" db="EMBL/GenBank/DDBJ databases">
        <authorList>
            <person name="de Groot N.N."/>
        </authorList>
    </citation>
    <scope>NUCLEOTIDE SEQUENCE [LARGE SCALE GENOMIC DNA]</scope>
    <source>
        <strain evidence="3 4">JCM 18415</strain>
    </source>
</reference>
<dbReference type="Pfam" id="PF03787">
    <property type="entry name" value="RAMPs"/>
    <property type="match status" value="1"/>
</dbReference>
<dbReference type="AlphaFoldDB" id="A0A1I6BN79"/>